<feature type="compositionally biased region" description="Basic residues" evidence="10">
    <location>
        <begin position="370"/>
        <end position="379"/>
    </location>
</feature>
<evidence type="ECO:0000256" key="2">
    <source>
        <dbReference type="ARBA" id="ARBA00004408"/>
    </source>
</evidence>
<keyword evidence="7" id="KW-0508">mRNA splicing</keyword>
<dbReference type="GO" id="GO:0006397">
    <property type="term" value="P:mRNA processing"/>
    <property type="evidence" value="ECO:0007669"/>
    <property type="project" value="UniProtKB-KW"/>
</dbReference>
<reference evidence="12" key="1">
    <citation type="submission" date="2021-01" db="EMBL/GenBank/DDBJ databases">
        <authorList>
            <person name="Zahm M."/>
            <person name="Roques C."/>
            <person name="Cabau C."/>
            <person name="Klopp C."/>
            <person name="Donnadieu C."/>
            <person name="Jouanno E."/>
            <person name="Lampietro C."/>
            <person name="Louis A."/>
            <person name="Herpin A."/>
            <person name="Echchiki A."/>
            <person name="Berthelot C."/>
            <person name="Parey E."/>
            <person name="Roest-Crollius H."/>
            <person name="Braasch I."/>
            <person name="Postlethwait J."/>
            <person name="Bobe J."/>
            <person name="Montfort J."/>
            <person name="Bouchez O."/>
            <person name="Begum T."/>
            <person name="Mejri S."/>
            <person name="Adams A."/>
            <person name="Chen W.-J."/>
            <person name="Guiguen Y."/>
        </authorList>
    </citation>
    <scope>NUCLEOTIDE SEQUENCE</scope>
    <source>
        <tissue evidence="12">Blood</tissue>
    </source>
</reference>
<comment type="similarity">
    <text evidence="5">Belongs to the SMN family.</text>
</comment>
<evidence type="ECO:0000313" key="13">
    <source>
        <dbReference type="Proteomes" id="UP000829720"/>
    </source>
</evidence>
<dbReference type="GO" id="GO:0097504">
    <property type="term" value="C:Gemini of Cajal bodies"/>
    <property type="evidence" value="ECO:0007669"/>
    <property type="project" value="UniProtKB-SubCell"/>
</dbReference>
<feature type="compositionally biased region" description="Polar residues" evidence="10">
    <location>
        <begin position="204"/>
        <end position="216"/>
    </location>
</feature>
<evidence type="ECO:0000256" key="5">
    <source>
        <dbReference type="ARBA" id="ARBA00005371"/>
    </source>
</evidence>
<evidence type="ECO:0000259" key="11">
    <source>
        <dbReference type="PROSITE" id="PS50304"/>
    </source>
</evidence>
<feature type="compositionally biased region" description="Polar residues" evidence="10">
    <location>
        <begin position="241"/>
        <end position="250"/>
    </location>
</feature>
<dbReference type="AlphaFoldDB" id="A0A8T3D5J9"/>
<dbReference type="Proteomes" id="UP000829720">
    <property type="component" value="Unassembled WGS sequence"/>
</dbReference>
<dbReference type="SMART" id="SM00333">
    <property type="entry name" value="TUDOR"/>
    <property type="match status" value="2"/>
</dbReference>
<dbReference type="InterPro" id="IPR040424">
    <property type="entry name" value="Smn1"/>
</dbReference>
<evidence type="ECO:0000256" key="4">
    <source>
        <dbReference type="ARBA" id="ARBA00004484"/>
    </source>
</evidence>
<gene>
    <name evidence="12" type="ORF">AGOR_G00148390</name>
</gene>
<dbReference type="PANTHER" id="PTHR39267:SF1">
    <property type="entry name" value="SURVIVAL MOTOR NEURON PROTEIN"/>
    <property type="match status" value="1"/>
</dbReference>
<dbReference type="InterPro" id="IPR047313">
    <property type="entry name" value="SMN_C"/>
</dbReference>
<dbReference type="Gene3D" id="2.30.30.140">
    <property type="match status" value="2"/>
</dbReference>
<feature type="region of interest" description="Disordered" evidence="10">
    <location>
        <begin position="358"/>
        <end position="379"/>
    </location>
</feature>
<dbReference type="InterPro" id="IPR010304">
    <property type="entry name" value="SMN_Tudor"/>
</dbReference>
<dbReference type="Pfam" id="PF06003">
    <property type="entry name" value="SMN_Tudor"/>
    <property type="match status" value="2"/>
</dbReference>
<organism evidence="12 13">
    <name type="scientific">Albula goreensis</name>
    <dbReference type="NCBI Taxonomy" id="1534307"/>
    <lineage>
        <taxon>Eukaryota</taxon>
        <taxon>Metazoa</taxon>
        <taxon>Chordata</taxon>
        <taxon>Craniata</taxon>
        <taxon>Vertebrata</taxon>
        <taxon>Euteleostomi</taxon>
        <taxon>Actinopterygii</taxon>
        <taxon>Neopterygii</taxon>
        <taxon>Teleostei</taxon>
        <taxon>Albuliformes</taxon>
        <taxon>Albulidae</taxon>
        <taxon>Albula</taxon>
    </lineage>
</organism>
<dbReference type="EMBL" id="JAERUA010000013">
    <property type="protein sequence ID" value="KAI1891891.1"/>
    <property type="molecule type" value="Genomic_DNA"/>
</dbReference>
<accession>A0A8T3D5J9</accession>
<feature type="compositionally biased region" description="Basic and acidic residues" evidence="10">
    <location>
        <begin position="263"/>
        <end position="273"/>
    </location>
</feature>
<feature type="domain" description="Tudor" evidence="11">
    <location>
        <begin position="139"/>
        <end position="197"/>
    </location>
</feature>
<keyword evidence="6" id="KW-0507">mRNA processing</keyword>
<evidence type="ECO:0000256" key="3">
    <source>
        <dbReference type="ARBA" id="ARBA00004463"/>
    </source>
</evidence>
<evidence type="ECO:0000256" key="9">
    <source>
        <dbReference type="ARBA" id="ARBA00034695"/>
    </source>
</evidence>
<keyword evidence="8" id="KW-0539">Nucleus</keyword>
<evidence type="ECO:0000256" key="10">
    <source>
        <dbReference type="SAM" id="MobiDB-lite"/>
    </source>
</evidence>
<evidence type="ECO:0000313" key="12">
    <source>
        <dbReference type="EMBL" id="KAI1891891.1"/>
    </source>
</evidence>
<dbReference type="PROSITE" id="PS50304">
    <property type="entry name" value="TUDOR"/>
    <property type="match status" value="2"/>
</dbReference>
<feature type="region of interest" description="Disordered" evidence="10">
    <location>
        <begin position="39"/>
        <end position="74"/>
    </location>
</feature>
<dbReference type="GO" id="GO:0043204">
    <property type="term" value="C:perikaryon"/>
    <property type="evidence" value="ECO:0007669"/>
    <property type="project" value="UniProtKB-SubCell"/>
</dbReference>
<dbReference type="PANTHER" id="PTHR39267">
    <property type="entry name" value="SURVIVAL MOTOR NEURON-LIKE PROTEIN 1"/>
    <property type="match status" value="1"/>
</dbReference>
<dbReference type="CDD" id="cd22852">
    <property type="entry name" value="SMN_C"/>
    <property type="match status" value="1"/>
</dbReference>
<name>A0A8T3D5J9_9TELE</name>
<evidence type="ECO:0000256" key="1">
    <source>
        <dbReference type="ARBA" id="ARBA00004216"/>
    </source>
</evidence>
<evidence type="ECO:0000256" key="7">
    <source>
        <dbReference type="ARBA" id="ARBA00023187"/>
    </source>
</evidence>
<feature type="region of interest" description="Disordered" evidence="10">
    <location>
        <begin position="201"/>
        <end position="273"/>
    </location>
</feature>
<comment type="subcellular location">
    <subcellularLocation>
        <location evidence="1">Cytoplasm</location>
        <location evidence="1">Myofibril</location>
        <location evidence="1">Sarcomere</location>
        <location evidence="1">Z line</location>
    </subcellularLocation>
    <subcellularLocation>
        <location evidence="3">Cytoplasmic granule</location>
    </subcellularLocation>
    <subcellularLocation>
        <location evidence="2">Nucleus</location>
        <location evidence="2">Cajal body</location>
    </subcellularLocation>
    <subcellularLocation>
        <location evidence="9">Nucleus</location>
        <location evidence="9">Gem</location>
    </subcellularLocation>
    <subcellularLocation>
        <location evidence="4">Perikaryon</location>
    </subcellularLocation>
</comment>
<protein>
    <recommendedName>
        <fullName evidence="11">Tudor domain-containing protein</fullName>
    </recommendedName>
</protein>
<dbReference type="GO" id="GO:0030018">
    <property type="term" value="C:Z disc"/>
    <property type="evidence" value="ECO:0007669"/>
    <property type="project" value="UniProtKB-SubCell"/>
</dbReference>
<dbReference type="GO" id="GO:0003723">
    <property type="term" value="F:RNA binding"/>
    <property type="evidence" value="ECO:0007669"/>
    <property type="project" value="InterPro"/>
</dbReference>
<proteinExistence type="inferred from homology"/>
<feature type="compositionally biased region" description="Basic and acidic residues" evidence="10">
    <location>
        <begin position="358"/>
        <end position="369"/>
    </location>
</feature>
<feature type="compositionally biased region" description="Basic and acidic residues" evidence="10">
    <location>
        <begin position="217"/>
        <end position="226"/>
    </location>
</feature>
<feature type="domain" description="Tudor" evidence="11">
    <location>
        <begin position="77"/>
        <end position="135"/>
    </location>
</feature>
<dbReference type="InterPro" id="IPR002999">
    <property type="entry name" value="Tudor"/>
</dbReference>
<evidence type="ECO:0000256" key="6">
    <source>
        <dbReference type="ARBA" id="ARBA00022664"/>
    </source>
</evidence>
<dbReference type="OrthoDB" id="197400at2759"/>
<dbReference type="SUPFAM" id="SSF63748">
    <property type="entry name" value="Tudor/PWWP/MBT"/>
    <property type="match status" value="2"/>
</dbReference>
<dbReference type="Gene3D" id="3.40.190.10">
    <property type="entry name" value="Periplasmic binding protein-like II"/>
    <property type="match status" value="1"/>
</dbReference>
<keyword evidence="13" id="KW-1185">Reference proteome</keyword>
<comment type="caution">
    <text evidence="12">The sequence shown here is derived from an EMBL/GenBank/DDBJ whole genome shotgun (WGS) entry which is preliminary data.</text>
</comment>
<dbReference type="GO" id="GO:0008380">
    <property type="term" value="P:RNA splicing"/>
    <property type="evidence" value="ECO:0007669"/>
    <property type="project" value="UniProtKB-KW"/>
</dbReference>
<evidence type="ECO:0000256" key="8">
    <source>
        <dbReference type="ARBA" id="ARBA00023242"/>
    </source>
</evidence>
<sequence>MAECHGDIVYRKDRTDMQCSVSEDNSALVKAYERALKSFPKGSTSEGEDSLDGKKEESGSGGQSKELDKEGTVTQGQWTVGSRCRAVWSEDGLLYPAALVSVEGERGRVKFNGYGNEEDVELSCLLAEGHDQPWREKQQWYLGSRCRAVWSEDGLVYPAVLVWKKGDRGRVQFEGYGNEEELELSALLPPEDLQRRMNKAPTAQVLQTGPASSNNTDWRKKEKSGSRGEASAITRPLGRTSAPQCTSQSVEGGRGRSCSESWEEPKDRKEMGNWGERREKLHPFPFSPVPPPPVSSPNVLQYTPPPRPPPSVWPPQGGPEEGSRVLGPDVTAISSMLLSWYLCGYHTGYYMAMHQAKTGHENTDKEKHRPNFRYGKGTK</sequence>
<dbReference type="GO" id="GO:0015030">
    <property type="term" value="C:Cajal body"/>
    <property type="evidence" value="ECO:0007669"/>
    <property type="project" value="UniProtKB-SubCell"/>
</dbReference>